<dbReference type="PANTHER" id="PTHR42831">
    <property type="entry name" value="FE-S PROTEIN MATURATION AUXILIARY FACTOR YITW"/>
    <property type="match status" value="1"/>
</dbReference>
<dbReference type="InterPro" id="IPR052339">
    <property type="entry name" value="Fe-S_Maturation_MIP18"/>
</dbReference>
<evidence type="ECO:0000259" key="1">
    <source>
        <dbReference type="Pfam" id="PF01883"/>
    </source>
</evidence>
<dbReference type="RefSeq" id="WP_071133220.1">
    <property type="nucleotide sequence ID" value="NZ_JACVVN010000002.1"/>
</dbReference>
<protein>
    <recommendedName>
        <fullName evidence="1">MIP18 family-like domain-containing protein</fullName>
    </recommendedName>
</protein>
<dbReference type="Gene3D" id="3.30.300.130">
    <property type="entry name" value="Fe-S cluster assembly (FSCA)"/>
    <property type="match status" value="1"/>
</dbReference>
<dbReference type="InterPro" id="IPR002744">
    <property type="entry name" value="MIP18-like"/>
</dbReference>
<gene>
    <name evidence="2" type="ORF">PYTT_0359</name>
</gene>
<name>A0A1H6KM90_9BACT</name>
<evidence type="ECO:0000313" key="2">
    <source>
        <dbReference type="EMBL" id="SEH73941.1"/>
    </source>
</evidence>
<dbReference type="InterPro" id="IPR034904">
    <property type="entry name" value="FSCA_dom_sf"/>
</dbReference>
<organism evidence="2 3">
    <name type="scientific">Akkermansia glycaniphila</name>
    <dbReference type="NCBI Taxonomy" id="1679444"/>
    <lineage>
        <taxon>Bacteria</taxon>
        <taxon>Pseudomonadati</taxon>
        <taxon>Verrucomicrobiota</taxon>
        <taxon>Verrucomicrobiia</taxon>
        <taxon>Verrucomicrobiales</taxon>
        <taxon>Akkermansiaceae</taxon>
        <taxon>Akkermansia</taxon>
    </lineage>
</organism>
<keyword evidence="3" id="KW-1185">Reference proteome</keyword>
<dbReference type="STRING" id="1679444.PYTT_0359"/>
<evidence type="ECO:0000313" key="3">
    <source>
        <dbReference type="Proteomes" id="UP000176204"/>
    </source>
</evidence>
<dbReference type="OrthoDB" id="9805360at2"/>
<accession>A0A1H6KM90</accession>
<dbReference type="AlphaFoldDB" id="A0A1H6KM90"/>
<sequence>MLNEVVVLEQEATGVQIPGGNAITLPEGSRIYITQMLGNSITAATDIGLVRISRDEADRLGITPKEEEPSTLPPDASLEDRIWDTLKAIYDPEIPVDIVNLGLVYGVEVITHENGKSHIHILMTLTAPGCGMGPHLMAEAETRALALDGVETVDVEFVWDPPWNQEMMTEEAKMTLGLI</sequence>
<dbReference type="Proteomes" id="UP000176204">
    <property type="component" value="Chromosome I"/>
</dbReference>
<dbReference type="Pfam" id="PF01883">
    <property type="entry name" value="FeS_assembly_P"/>
    <property type="match status" value="1"/>
</dbReference>
<feature type="domain" description="MIP18 family-like" evidence="1">
    <location>
        <begin position="79"/>
        <end position="155"/>
    </location>
</feature>
<dbReference type="SUPFAM" id="SSF117916">
    <property type="entry name" value="Fe-S cluster assembly (FSCA) domain-like"/>
    <property type="match status" value="1"/>
</dbReference>
<proteinExistence type="predicted"/>
<dbReference type="EMBL" id="LT629973">
    <property type="protein sequence ID" value="SEH73941.1"/>
    <property type="molecule type" value="Genomic_DNA"/>
</dbReference>
<dbReference type="KEGG" id="agl:PYTT_0359"/>
<dbReference type="PANTHER" id="PTHR42831:SF1">
    <property type="entry name" value="FE-S PROTEIN MATURATION AUXILIARY FACTOR YITW"/>
    <property type="match status" value="1"/>
</dbReference>
<reference evidence="3" key="1">
    <citation type="submission" date="2016-09" db="EMBL/GenBank/DDBJ databases">
        <authorList>
            <person name="Koehorst J."/>
        </authorList>
    </citation>
    <scope>NUCLEOTIDE SEQUENCE [LARGE SCALE GENOMIC DNA]</scope>
</reference>